<dbReference type="InterPro" id="IPR035093">
    <property type="entry name" value="RelE/ParE_toxin_dom_sf"/>
</dbReference>
<evidence type="ECO:0000313" key="1">
    <source>
        <dbReference type="EMBL" id="MBC6493207.1"/>
    </source>
</evidence>
<accession>A0ABR7ME08</accession>
<dbReference type="Proteomes" id="UP000765802">
    <property type="component" value="Unassembled WGS sequence"/>
</dbReference>
<comment type="caution">
    <text evidence="1">The sequence shown here is derived from an EMBL/GenBank/DDBJ whole genome shotgun (WGS) entry which is preliminary data.</text>
</comment>
<gene>
    <name evidence="1" type="ORF">BC349_19300</name>
</gene>
<dbReference type="RefSeq" id="WP_187258528.1">
    <property type="nucleotide sequence ID" value="NZ_JBHULF010000009.1"/>
</dbReference>
<reference evidence="1 2" key="1">
    <citation type="submission" date="2016-07" db="EMBL/GenBank/DDBJ databases">
        <title>Genome analysis of Flavihumibacter stibioxidans YS-17.</title>
        <authorList>
            <person name="Shi K."/>
            <person name="Han Y."/>
            <person name="Wang G."/>
        </authorList>
    </citation>
    <scope>NUCLEOTIDE SEQUENCE [LARGE SCALE GENOMIC DNA]</scope>
    <source>
        <strain evidence="1 2">YS-17</strain>
    </source>
</reference>
<dbReference type="Gene3D" id="3.30.2310.20">
    <property type="entry name" value="RelE-like"/>
    <property type="match status" value="1"/>
</dbReference>
<dbReference type="InterPro" id="IPR009387">
    <property type="entry name" value="HigB-2"/>
</dbReference>
<evidence type="ECO:0000313" key="2">
    <source>
        <dbReference type="Proteomes" id="UP000765802"/>
    </source>
</evidence>
<keyword evidence="2" id="KW-1185">Reference proteome</keyword>
<protein>
    <recommendedName>
        <fullName evidence="3">mRNA-degrading endonuclease RelE of RelBE toxin-antitoxin system</fullName>
    </recommendedName>
</protein>
<evidence type="ECO:0008006" key="3">
    <source>
        <dbReference type="Google" id="ProtNLM"/>
    </source>
</evidence>
<organism evidence="1 2">
    <name type="scientific">Flavihumibacter stibioxidans</name>
    <dbReference type="NCBI Taxonomy" id="1834163"/>
    <lineage>
        <taxon>Bacteria</taxon>
        <taxon>Pseudomonadati</taxon>
        <taxon>Bacteroidota</taxon>
        <taxon>Chitinophagia</taxon>
        <taxon>Chitinophagales</taxon>
        <taxon>Chitinophagaceae</taxon>
        <taxon>Flavihumibacter</taxon>
    </lineage>
</organism>
<sequence>MNYKVLVTAFFERELKALAKKHRSLKKDLAVLIEQLEQQPTTGTDLGNNCYKIRLAISSKGKGKSGGARIITHVKVTNTTVYLLSIYDKSEMENIADNTIKERLKEIE</sequence>
<name>A0ABR7ME08_9BACT</name>
<proteinExistence type="predicted"/>
<dbReference type="Pfam" id="PF06296">
    <property type="entry name" value="RelE"/>
    <property type="match status" value="1"/>
</dbReference>
<dbReference type="EMBL" id="MBUA01000032">
    <property type="protein sequence ID" value="MBC6493207.1"/>
    <property type="molecule type" value="Genomic_DNA"/>
</dbReference>